<protein>
    <submittedName>
        <fullName evidence="1">Uncharacterized protein</fullName>
    </submittedName>
</protein>
<organism evidence="1 2">
    <name type="scientific">Thalictrum thalictroides</name>
    <name type="common">Rue-anemone</name>
    <name type="synonym">Anemone thalictroides</name>
    <dbReference type="NCBI Taxonomy" id="46969"/>
    <lineage>
        <taxon>Eukaryota</taxon>
        <taxon>Viridiplantae</taxon>
        <taxon>Streptophyta</taxon>
        <taxon>Embryophyta</taxon>
        <taxon>Tracheophyta</taxon>
        <taxon>Spermatophyta</taxon>
        <taxon>Magnoliopsida</taxon>
        <taxon>Ranunculales</taxon>
        <taxon>Ranunculaceae</taxon>
        <taxon>Thalictroideae</taxon>
        <taxon>Thalictrum</taxon>
    </lineage>
</organism>
<dbReference type="EMBL" id="JABWDY010037040">
    <property type="protein sequence ID" value="KAF5180714.1"/>
    <property type="molecule type" value="Genomic_DNA"/>
</dbReference>
<proteinExistence type="predicted"/>
<dbReference type="AlphaFoldDB" id="A0A7J6V6H3"/>
<dbReference type="PANTHER" id="PTHR33116">
    <property type="entry name" value="REVERSE TRANSCRIPTASE ZINC-BINDING DOMAIN-CONTAINING PROTEIN-RELATED-RELATED"/>
    <property type="match status" value="1"/>
</dbReference>
<dbReference type="PANTHER" id="PTHR33116:SF78">
    <property type="entry name" value="OS12G0587133 PROTEIN"/>
    <property type="match status" value="1"/>
</dbReference>
<gene>
    <name evidence="1" type="ORF">FRX31_029707</name>
</gene>
<keyword evidence="2" id="KW-1185">Reference proteome</keyword>
<evidence type="ECO:0000313" key="1">
    <source>
        <dbReference type="EMBL" id="KAF5180714.1"/>
    </source>
</evidence>
<dbReference type="Proteomes" id="UP000554482">
    <property type="component" value="Unassembled WGS sequence"/>
</dbReference>
<accession>A0A7J6V6H3</accession>
<evidence type="ECO:0000313" key="2">
    <source>
        <dbReference type="Proteomes" id="UP000554482"/>
    </source>
</evidence>
<name>A0A7J6V6H3_THATH</name>
<sequence length="301" mass="34263">MENYTKAVSNELKDLKQRSKCKWELEGDGCTTYYHNYVKERKSRNSIWADPMSLITVMSIMDILAQETGLNLNFHKTTLLVAGVPEDDALALAQNCGRLQLIDSVLSSFYVYWAKTYLMPNTIAKQVRMLCARFFWNGPGMGKSMHHASVEKLGLRKEYGGLGLRNFTLWNKAAYHGLVFNIVYRKPTLWVAWDILLWEDPWSSLGPLRKVPEAISSWGALLPSNATLDSIIGNNSWQQSMFNHLPADISETFQKRKHKAPLLPMSVFASYMAGNPEIFRLDCKSQIITTGLGDHYSERQT</sequence>
<dbReference type="OrthoDB" id="1303352at2759"/>
<comment type="caution">
    <text evidence="1">The sequence shown here is derived from an EMBL/GenBank/DDBJ whole genome shotgun (WGS) entry which is preliminary data.</text>
</comment>
<reference evidence="1 2" key="1">
    <citation type="submission" date="2020-06" db="EMBL/GenBank/DDBJ databases">
        <title>Transcriptomic and genomic resources for Thalictrum thalictroides and T. hernandezii: Facilitating candidate gene discovery in an emerging model plant lineage.</title>
        <authorList>
            <person name="Arias T."/>
            <person name="Riano-Pachon D.M."/>
            <person name="Di Stilio V.S."/>
        </authorList>
    </citation>
    <scope>NUCLEOTIDE SEQUENCE [LARGE SCALE GENOMIC DNA]</scope>
    <source>
        <strain evidence="2">cv. WT478/WT964</strain>
        <tissue evidence="1">Leaves</tissue>
    </source>
</reference>